<evidence type="ECO:0000256" key="2">
    <source>
        <dbReference type="ARBA" id="ARBA00022723"/>
    </source>
</evidence>
<dbReference type="GO" id="GO:0008270">
    <property type="term" value="F:zinc ion binding"/>
    <property type="evidence" value="ECO:0007669"/>
    <property type="project" value="InterPro"/>
</dbReference>
<accession>A0A9P6W013</accession>
<dbReference type="GO" id="GO:0006351">
    <property type="term" value="P:DNA-templated transcription"/>
    <property type="evidence" value="ECO:0007669"/>
    <property type="project" value="InterPro"/>
</dbReference>
<keyword evidence="3" id="KW-0862">Zinc</keyword>
<dbReference type="Pfam" id="PF04082">
    <property type="entry name" value="Fungal_trans"/>
    <property type="match status" value="1"/>
</dbReference>
<dbReference type="Pfam" id="PF00172">
    <property type="entry name" value="Zn_clus"/>
    <property type="match status" value="1"/>
</dbReference>
<dbReference type="InterPro" id="IPR001138">
    <property type="entry name" value="Zn2Cys6_DnaBD"/>
</dbReference>
<dbReference type="PANTHER" id="PTHR31313">
    <property type="entry name" value="TY1 ENHANCER ACTIVATOR"/>
    <property type="match status" value="1"/>
</dbReference>
<evidence type="ECO:0000256" key="6">
    <source>
        <dbReference type="ARBA" id="ARBA00023163"/>
    </source>
</evidence>
<feature type="domain" description="Zn(2)-C6 fungal-type" evidence="9">
    <location>
        <begin position="33"/>
        <end position="63"/>
    </location>
</feature>
<feature type="region of interest" description="Disordered" evidence="8">
    <location>
        <begin position="1"/>
        <end position="33"/>
    </location>
</feature>
<evidence type="ECO:0000259" key="9">
    <source>
        <dbReference type="PROSITE" id="PS50048"/>
    </source>
</evidence>
<evidence type="ECO:0000313" key="11">
    <source>
        <dbReference type="Proteomes" id="UP000777482"/>
    </source>
</evidence>
<dbReference type="InterPro" id="IPR036864">
    <property type="entry name" value="Zn2-C6_fun-type_DNA-bd_sf"/>
</dbReference>
<keyword evidence="11" id="KW-1185">Reference proteome</keyword>
<keyword evidence="4" id="KW-0805">Transcription regulation</keyword>
<keyword evidence="2" id="KW-0479">Metal-binding</keyword>
<dbReference type="CDD" id="cd00067">
    <property type="entry name" value="GAL4"/>
    <property type="match status" value="1"/>
</dbReference>
<evidence type="ECO:0000313" key="10">
    <source>
        <dbReference type="EMBL" id="KAG0658569.1"/>
    </source>
</evidence>
<keyword evidence="5" id="KW-0238">DNA-binding</keyword>
<dbReference type="InterPro" id="IPR051615">
    <property type="entry name" value="Transcr_Regulatory_Elem"/>
</dbReference>
<comment type="caution">
    <text evidence="10">The sequence shown here is derived from an EMBL/GenBank/DDBJ whole genome shotgun (WGS) entry which is preliminary data.</text>
</comment>
<dbReference type="InterPro" id="IPR007219">
    <property type="entry name" value="XnlR_reg_dom"/>
</dbReference>
<dbReference type="GO" id="GO:0003677">
    <property type="term" value="F:DNA binding"/>
    <property type="evidence" value="ECO:0007669"/>
    <property type="project" value="UniProtKB-KW"/>
</dbReference>
<evidence type="ECO:0000256" key="3">
    <source>
        <dbReference type="ARBA" id="ARBA00022833"/>
    </source>
</evidence>
<dbReference type="PANTHER" id="PTHR31313:SF81">
    <property type="entry name" value="TY1 ENHANCER ACTIVATOR"/>
    <property type="match status" value="1"/>
</dbReference>
<name>A0A9P6W013_RHOMI</name>
<dbReference type="PROSITE" id="PS00463">
    <property type="entry name" value="ZN2_CY6_FUNGAL_1"/>
    <property type="match status" value="1"/>
</dbReference>
<dbReference type="SMART" id="SM00066">
    <property type="entry name" value="GAL4"/>
    <property type="match status" value="1"/>
</dbReference>
<dbReference type="GO" id="GO:0005634">
    <property type="term" value="C:nucleus"/>
    <property type="evidence" value="ECO:0007669"/>
    <property type="project" value="UniProtKB-SubCell"/>
</dbReference>
<feature type="compositionally biased region" description="Low complexity" evidence="8">
    <location>
        <begin position="154"/>
        <end position="190"/>
    </location>
</feature>
<dbReference type="CDD" id="cd12148">
    <property type="entry name" value="fungal_TF_MHR"/>
    <property type="match status" value="1"/>
</dbReference>
<evidence type="ECO:0000256" key="1">
    <source>
        <dbReference type="ARBA" id="ARBA00004123"/>
    </source>
</evidence>
<gene>
    <name evidence="10" type="ORF">C6P46_005689</name>
</gene>
<dbReference type="Proteomes" id="UP000777482">
    <property type="component" value="Unassembled WGS sequence"/>
</dbReference>
<proteinExistence type="predicted"/>
<evidence type="ECO:0000256" key="5">
    <source>
        <dbReference type="ARBA" id="ARBA00023125"/>
    </source>
</evidence>
<feature type="region of interest" description="Disordered" evidence="8">
    <location>
        <begin position="130"/>
        <end position="202"/>
    </location>
</feature>
<dbReference type="OrthoDB" id="2154091at2759"/>
<dbReference type="AlphaFoldDB" id="A0A9P6W013"/>
<reference evidence="10 11" key="1">
    <citation type="submission" date="2020-11" db="EMBL/GenBank/DDBJ databases">
        <title>Kefir isolates.</title>
        <authorList>
            <person name="Marcisauskas S."/>
            <person name="Kim Y."/>
            <person name="Blasche S."/>
        </authorList>
    </citation>
    <scope>NUCLEOTIDE SEQUENCE [LARGE SCALE GENOMIC DNA]</scope>
    <source>
        <strain evidence="10 11">KR</strain>
    </source>
</reference>
<dbReference type="SMART" id="SM00906">
    <property type="entry name" value="Fungal_trans"/>
    <property type="match status" value="1"/>
</dbReference>
<evidence type="ECO:0000256" key="8">
    <source>
        <dbReference type="SAM" id="MobiDB-lite"/>
    </source>
</evidence>
<evidence type="ECO:0000256" key="7">
    <source>
        <dbReference type="ARBA" id="ARBA00023242"/>
    </source>
</evidence>
<dbReference type="Gene3D" id="4.10.240.10">
    <property type="entry name" value="Zn(2)-C6 fungal-type DNA-binding domain"/>
    <property type="match status" value="1"/>
</dbReference>
<sequence>MESASLDSMEPDDHSADSKPSTRKRTGPRTTTACNRCRRKRARCDGDKPACGPCAKAGAECQYELGMDRRKPYAKSVVQAMQLRIDTLEAQLAALTGDAPPAATGAAAEQTPCPPPPLEANSWESLVGTAMSVSSASTESTSPDLRAHHAGALPPLNSSFGGSSSSGRGRTGPPAPGAMIASGSSGSSKGRPVMNGNGGGASGELLRSVLSDRRSSLNNPAAATNEDDPEMDKFRGGLALNAHGELRYYVGCDFGIDDSVPTASQPIMPSAALQALRSYSLTRAPIPTAAPCDPIYPTRPPDLSPDLKARLFRLAFEYCFSHYNMVPERQFYQDLQMYPNERTQFYSPFLMHVVLAVGCRFLQPEDDYPPEICGLFGDPDTRGDVFVNWARFLLDQEWYNPSMSTIRGLLVLGLYMAGRGFDGPCQIFVGLALKLAEDFGLNLGSHRLAQLPAEVIPKAVSTSRSECFWAAFASDCISSLYIGRRAYFTPDMIDTAIPTISPELDYDAPLYRSSAFAWSSRLMLLAGRVLCEVYSPSMTKSAQQRKALMPELHLKLESWNHDLPSYLRANGHDPTKAPHPHILALNMTYHFVHIALHRPFFRQSSASTTTNGGRQETTEDISTEKCLISANNIVRLVRLSKGSSGLTRTAPGVQLAAFSAGTVLALAAFPKDGCPIPADERSADDDKRIQAKKDLYFLIEALKEIGATWTTALTSAGVLEAITLACEPANLPSHATPKQPQMPTPPLTDFTTSVPLPSIPTAVPPLPSAFHTLLNPPSTTLLESNPFSGFQYGLGLSGSAEDSRPSTGVGMAPTALPLNSETFRAMWSYGSSVQNSPV</sequence>
<comment type="subcellular location">
    <subcellularLocation>
        <location evidence="1">Nucleus</location>
    </subcellularLocation>
</comment>
<dbReference type="EMBL" id="PUHQ01000064">
    <property type="protein sequence ID" value="KAG0658569.1"/>
    <property type="molecule type" value="Genomic_DNA"/>
</dbReference>
<dbReference type="PROSITE" id="PS50048">
    <property type="entry name" value="ZN2_CY6_FUNGAL_2"/>
    <property type="match status" value="1"/>
</dbReference>
<organism evidence="10 11">
    <name type="scientific">Rhodotorula mucilaginosa</name>
    <name type="common">Yeast</name>
    <name type="synonym">Rhodotorula rubra</name>
    <dbReference type="NCBI Taxonomy" id="5537"/>
    <lineage>
        <taxon>Eukaryota</taxon>
        <taxon>Fungi</taxon>
        <taxon>Dikarya</taxon>
        <taxon>Basidiomycota</taxon>
        <taxon>Pucciniomycotina</taxon>
        <taxon>Microbotryomycetes</taxon>
        <taxon>Sporidiobolales</taxon>
        <taxon>Sporidiobolaceae</taxon>
        <taxon>Rhodotorula</taxon>
    </lineage>
</organism>
<keyword evidence="7" id="KW-0539">Nucleus</keyword>
<evidence type="ECO:0000256" key="4">
    <source>
        <dbReference type="ARBA" id="ARBA00023015"/>
    </source>
</evidence>
<feature type="compositionally biased region" description="Low complexity" evidence="8">
    <location>
        <begin position="130"/>
        <end position="142"/>
    </location>
</feature>
<dbReference type="SUPFAM" id="SSF57701">
    <property type="entry name" value="Zn2/Cys6 DNA-binding domain"/>
    <property type="match status" value="1"/>
</dbReference>
<dbReference type="GO" id="GO:0000981">
    <property type="term" value="F:DNA-binding transcription factor activity, RNA polymerase II-specific"/>
    <property type="evidence" value="ECO:0007669"/>
    <property type="project" value="InterPro"/>
</dbReference>
<protein>
    <recommendedName>
        <fullName evidence="9">Zn(2)-C6 fungal-type domain-containing protein</fullName>
    </recommendedName>
</protein>
<keyword evidence="6" id="KW-0804">Transcription</keyword>